<dbReference type="InterPro" id="IPR044865">
    <property type="entry name" value="MRH_dom"/>
</dbReference>
<dbReference type="Gene3D" id="2.70.130.10">
    <property type="entry name" value="Mannose-6-phosphate receptor binding domain"/>
    <property type="match status" value="1"/>
</dbReference>
<dbReference type="PANTHER" id="PTHR15414">
    <property type="entry name" value="OS-9-RELATED"/>
    <property type="match status" value="1"/>
</dbReference>
<comment type="subcellular location">
    <subcellularLocation>
        <location evidence="1">Endoplasmic reticulum membrane</location>
        <topology evidence="1">Peripheral membrane protein</topology>
        <orientation evidence="1">Lumenal side</orientation>
    </subcellularLocation>
</comment>
<evidence type="ECO:0000259" key="10">
    <source>
        <dbReference type="PROSITE" id="PS51914"/>
    </source>
</evidence>
<feature type="compositionally biased region" description="Basic and acidic residues" evidence="8">
    <location>
        <begin position="581"/>
        <end position="604"/>
    </location>
</feature>
<name>R9P0X3_PSEHS</name>
<evidence type="ECO:0000256" key="8">
    <source>
        <dbReference type="SAM" id="MobiDB-lite"/>
    </source>
</evidence>
<evidence type="ECO:0000256" key="2">
    <source>
        <dbReference type="ARBA" id="ARBA00009918"/>
    </source>
</evidence>
<dbReference type="InterPro" id="IPR009011">
    <property type="entry name" value="Man6P_isomerase_rcpt-bd_dom_sf"/>
</dbReference>
<evidence type="ECO:0000256" key="4">
    <source>
        <dbReference type="ARBA" id="ARBA00022729"/>
    </source>
</evidence>
<feature type="compositionally biased region" description="Polar residues" evidence="8">
    <location>
        <begin position="651"/>
        <end position="662"/>
    </location>
</feature>
<sequence length="774" mass="85738">MLSTSPVSAKSIVFLLGLLYLQAHGSDAAISTSAGFPQDVFARPAFQVNYGRAGGLGSTLPVKRADAIRILEQQEASASSSSSSSPHAKPPQSTDLSSLALPDGMGYRSGSQHAEPLRTLFWTLQRSSSDAFQLCSVPDFTSTPADRRASSRHASTFANSLRTRQDLIRNAQVLLDPLKKVCLYHTTDWFTYSFCHGREIRQFRRLGPQTAAHKAFKAAGGGDAGKKAALEAAEKVNSIQHPIADPEYPAFILGRWTPQNEDIVGDDQSHQRRQQQPISSDSPQQDAATGVAVSSNRDMSSVINSAGLDLVEQVQFGDWDEEELFAAEAKALSQFQDSQSNKAVEKANNAAGAGGNESQRHRYLTQRWTNGTMCDMNHQPRSVEVQFHCSNRKPSEDRIVMFKETTICNYVLIIETPRLCADAAFGSEKEEAPLPIQCHQVVGDAYKGPTVADPEELQQPTLSEIDGGAGSTTYDKVDGKAETAGDVDGAEEPVTNSHTYGDPSRFGSVHDDYYDEALGGPGAMYQHLHHDHDHHHHHHHDHDDPHHHHHHEEDETEIMVEIGLDEDGKLVVQQVSDQVPEDTKETRRRDGGKKRSDDDDHDQPLAESMDDQPIEIHLDDEDLLSVIREDQGGRLEQKLADKISEMFNKQLQKQTDAYPTSARSKEDDDKTVESKEKSGKMQTPDDMAKLYSKLMSAITGDSANARKDGREGKQTQQQQQQPALRMEKVGDSLSERVKRFYDAKQRQGKEKEQDEGAKRTRPPPPPPVEEHLEL</sequence>
<feature type="region of interest" description="Disordered" evidence="8">
    <location>
        <begin position="261"/>
        <end position="295"/>
    </location>
</feature>
<evidence type="ECO:0000256" key="5">
    <source>
        <dbReference type="ARBA" id="ARBA00022734"/>
    </source>
</evidence>
<feature type="compositionally biased region" description="Basic and acidic residues" evidence="8">
    <location>
        <begin position="704"/>
        <end position="713"/>
    </location>
</feature>
<dbReference type="EMBL" id="DF238786">
    <property type="protein sequence ID" value="GAC94883.1"/>
    <property type="molecule type" value="Genomic_DNA"/>
</dbReference>
<evidence type="ECO:0000256" key="3">
    <source>
        <dbReference type="ARBA" id="ARBA00018727"/>
    </source>
</evidence>
<keyword evidence="5" id="KW-0430">Lectin</keyword>
<dbReference type="AlphaFoldDB" id="R9P0X3"/>
<dbReference type="GeneID" id="24107749"/>
<dbReference type="GO" id="GO:0005788">
    <property type="term" value="C:endoplasmic reticulum lumen"/>
    <property type="evidence" value="ECO:0007669"/>
    <property type="project" value="TreeGrafter"/>
</dbReference>
<dbReference type="STRING" id="1305764.R9P0X3"/>
<comment type="similarity">
    <text evidence="2">Belongs to the OS-9 family.</text>
</comment>
<keyword evidence="4 9" id="KW-0732">Signal</keyword>
<feature type="compositionally biased region" description="Low complexity" evidence="8">
    <location>
        <begin position="274"/>
        <end position="286"/>
    </location>
</feature>
<evidence type="ECO:0000256" key="1">
    <source>
        <dbReference type="ARBA" id="ARBA00004367"/>
    </source>
</evidence>
<reference evidence="12" key="1">
    <citation type="journal article" date="2013" name="Genome Announc.">
        <title>Draft genome sequence of the basidiomycetous yeast-like fungus Pseudozyma hubeiensis SY62, which produces an abundant amount of the biosurfactant mannosylerythritol lipids.</title>
        <authorList>
            <person name="Konishi M."/>
            <person name="Hatada Y."/>
            <person name="Horiuchi J."/>
        </authorList>
    </citation>
    <scope>NUCLEOTIDE SEQUENCE [LARGE SCALE GENOMIC DNA]</scope>
    <source>
        <strain evidence="12">SY62</strain>
    </source>
</reference>
<evidence type="ECO:0000256" key="6">
    <source>
        <dbReference type="ARBA" id="ARBA00022824"/>
    </source>
</evidence>
<feature type="chain" id="PRO_5004487596" description="Protein OS-9 homolog" evidence="9">
    <location>
        <begin position="29"/>
        <end position="774"/>
    </location>
</feature>
<dbReference type="OrthoDB" id="448954at2759"/>
<evidence type="ECO:0000256" key="9">
    <source>
        <dbReference type="SAM" id="SignalP"/>
    </source>
</evidence>
<dbReference type="GO" id="GO:0030970">
    <property type="term" value="P:retrograde protein transport, ER to cytosol"/>
    <property type="evidence" value="ECO:0007669"/>
    <property type="project" value="TreeGrafter"/>
</dbReference>
<evidence type="ECO:0000313" key="12">
    <source>
        <dbReference type="Proteomes" id="UP000014071"/>
    </source>
</evidence>
<accession>R9P0X3</accession>
<proteinExistence type="inferred from homology"/>
<dbReference type="Pfam" id="PF07915">
    <property type="entry name" value="PRKCSH"/>
    <property type="match status" value="1"/>
</dbReference>
<keyword evidence="6" id="KW-0256">Endoplasmic reticulum</keyword>
<dbReference type="SUPFAM" id="SSF50911">
    <property type="entry name" value="Mannose 6-phosphate receptor domain"/>
    <property type="match status" value="1"/>
</dbReference>
<feature type="region of interest" description="Disordered" evidence="8">
    <location>
        <begin position="651"/>
        <end position="774"/>
    </location>
</feature>
<feature type="signal peptide" evidence="9">
    <location>
        <begin position="1"/>
        <end position="28"/>
    </location>
</feature>
<dbReference type="HOGENOM" id="CLU_376063_0_0_1"/>
<dbReference type="RefSeq" id="XP_012188470.1">
    <property type="nucleotide sequence ID" value="XM_012333080.1"/>
</dbReference>
<feature type="compositionally biased region" description="Basic and acidic residues" evidence="8">
    <location>
        <begin position="663"/>
        <end position="679"/>
    </location>
</feature>
<evidence type="ECO:0000313" key="11">
    <source>
        <dbReference type="EMBL" id="GAC94883.1"/>
    </source>
</evidence>
<feature type="compositionally biased region" description="Low complexity" evidence="8">
    <location>
        <begin position="76"/>
        <end position="85"/>
    </location>
</feature>
<dbReference type="GO" id="GO:0030246">
    <property type="term" value="F:carbohydrate binding"/>
    <property type="evidence" value="ECO:0007669"/>
    <property type="project" value="UniProtKB-KW"/>
</dbReference>
<feature type="region of interest" description="Disordered" evidence="8">
    <location>
        <begin position="73"/>
        <end position="101"/>
    </location>
</feature>
<evidence type="ECO:0000256" key="7">
    <source>
        <dbReference type="ARBA" id="ARBA00023157"/>
    </source>
</evidence>
<keyword evidence="12" id="KW-1185">Reference proteome</keyword>
<dbReference type="PANTHER" id="PTHR15414:SF0">
    <property type="entry name" value="ENDOPLASMIC RETICULUM LECTIN 1"/>
    <property type="match status" value="1"/>
</dbReference>
<keyword evidence="7" id="KW-1015">Disulfide bond</keyword>
<feature type="domain" description="MRH" evidence="10">
    <location>
        <begin position="180"/>
        <end position="422"/>
    </location>
</feature>
<feature type="compositionally biased region" description="Basic and acidic residues" evidence="8">
    <location>
        <begin position="725"/>
        <end position="758"/>
    </location>
</feature>
<feature type="region of interest" description="Disordered" evidence="8">
    <location>
        <begin position="573"/>
        <end position="613"/>
    </location>
</feature>
<dbReference type="Proteomes" id="UP000014071">
    <property type="component" value="Unassembled WGS sequence"/>
</dbReference>
<protein>
    <recommendedName>
        <fullName evidence="3">Protein OS-9 homolog</fullName>
    </recommendedName>
</protein>
<gene>
    <name evidence="11" type="ORF">PHSY_002456</name>
</gene>
<organism evidence="11 12">
    <name type="scientific">Pseudozyma hubeiensis (strain SY62)</name>
    <name type="common">Yeast</name>
    <dbReference type="NCBI Taxonomy" id="1305764"/>
    <lineage>
        <taxon>Eukaryota</taxon>
        <taxon>Fungi</taxon>
        <taxon>Dikarya</taxon>
        <taxon>Basidiomycota</taxon>
        <taxon>Ustilaginomycotina</taxon>
        <taxon>Ustilaginomycetes</taxon>
        <taxon>Ustilaginales</taxon>
        <taxon>Ustilaginaceae</taxon>
        <taxon>Pseudozyma</taxon>
    </lineage>
</organism>
<dbReference type="eggNOG" id="KOG3394">
    <property type="taxonomic scope" value="Eukaryota"/>
</dbReference>
<feature type="region of interest" description="Disordered" evidence="8">
    <location>
        <begin position="461"/>
        <end position="555"/>
    </location>
</feature>
<dbReference type="GO" id="GO:0030968">
    <property type="term" value="P:endoplasmic reticulum unfolded protein response"/>
    <property type="evidence" value="ECO:0007669"/>
    <property type="project" value="InterPro"/>
</dbReference>
<dbReference type="InterPro" id="IPR012913">
    <property type="entry name" value="OS9-like_dom"/>
</dbReference>
<dbReference type="InterPro" id="IPR045149">
    <property type="entry name" value="OS-9-like"/>
</dbReference>
<feature type="compositionally biased region" description="Basic residues" evidence="8">
    <location>
        <begin position="527"/>
        <end position="540"/>
    </location>
</feature>
<dbReference type="PROSITE" id="PS51914">
    <property type="entry name" value="MRH"/>
    <property type="match status" value="1"/>
</dbReference>
<dbReference type="GO" id="GO:0005789">
    <property type="term" value="C:endoplasmic reticulum membrane"/>
    <property type="evidence" value="ECO:0007669"/>
    <property type="project" value="UniProtKB-SubCell"/>
</dbReference>